<dbReference type="PROSITE" id="PS51257">
    <property type="entry name" value="PROKAR_LIPOPROTEIN"/>
    <property type="match status" value="1"/>
</dbReference>
<feature type="domain" description="RagB/SusD" evidence="6">
    <location>
        <begin position="287"/>
        <end position="633"/>
    </location>
</feature>
<comment type="subcellular location">
    <subcellularLocation>
        <location evidence="1">Cell outer membrane</location>
    </subcellularLocation>
</comment>
<evidence type="ECO:0000313" key="8">
    <source>
        <dbReference type="EMBL" id="TDY13915.1"/>
    </source>
</evidence>
<name>A0ABY2G7Y5_9FLAO</name>
<dbReference type="InterPro" id="IPR012944">
    <property type="entry name" value="SusD_RagB_dom"/>
</dbReference>
<gene>
    <name evidence="8" type="ORF">A8975_0513</name>
</gene>
<dbReference type="Gene3D" id="1.10.3780.10">
    <property type="entry name" value="SusD-like"/>
    <property type="match status" value="1"/>
</dbReference>
<dbReference type="RefSeq" id="WP_134198563.1">
    <property type="nucleotide sequence ID" value="NZ_SOQZ01000001.1"/>
</dbReference>
<evidence type="ECO:0000256" key="1">
    <source>
        <dbReference type="ARBA" id="ARBA00004442"/>
    </source>
</evidence>
<feature type="domain" description="SusD-like N-terminal" evidence="7">
    <location>
        <begin position="137"/>
        <end position="232"/>
    </location>
</feature>
<evidence type="ECO:0000259" key="6">
    <source>
        <dbReference type="Pfam" id="PF07980"/>
    </source>
</evidence>
<dbReference type="Proteomes" id="UP000294930">
    <property type="component" value="Unassembled WGS sequence"/>
</dbReference>
<dbReference type="InterPro" id="IPR033985">
    <property type="entry name" value="SusD-like_N"/>
</dbReference>
<accession>A0ABY2G7Y5</accession>
<dbReference type="Gene3D" id="1.25.40.390">
    <property type="match status" value="1"/>
</dbReference>
<dbReference type="Gene3D" id="2.60.40.3620">
    <property type="match status" value="1"/>
</dbReference>
<evidence type="ECO:0000259" key="7">
    <source>
        <dbReference type="Pfam" id="PF14322"/>
    </source>
</evidence>
<dbReference type="Pfam" id="PF14322">
    <property type="entry name" value="SusD-like_3"/>
    <property type="match status" value="1"/>
</dbReference>
<dbReference type="CDD" id="cd12956">
    <property type="entry name" value="CBM_SusE-F_like"/>
    <property type="match status" value="1"/>
</dbReference>
<evidence type="ECO:0000256" key="3">
    <source>
        <dbReference type="ARBA" id="ARBA00022729"/>
    </source>
</evidence>
<keyword evidence="4" id="KW-0472">Membrane</keyword>
<keyword evidence="5" id="KW-0998">Cell outer membrane</keyword>
<dbReference type="InterPro" id="IPR011990">
    <property type="entry name" value="TPR-like_helical_dom_sf"/>
</dbReference>
<comment type="caution">
    <text evidence="8">The sequence shown here is derived from an EMBL/GenBank/DDBJ whole genome shotgun (WGS) entry which is preliminary data.</text>
</comment>
<dbReference type="EMBL" id="SOQZ01000001">
    <property type="protein sequence ID" value="TDY13915.1"/>
    <property type="molecule type" value="Genomic_DNA"/>
</dbReference>
<protein>
    <submittedName>
        <fullName evidence="8">Uncharacterized protein DUF5019</fullName>
    </submittedName>
</protein>
<keyword evidence="3" id="KW-0732">Signal</keyword>
<evidence type="ECO:0000256" key="2">
    <source>
        <dbReference type="ARBA" id="ARBA00006275"/>
    </source>
</evidence>
<reference evidence="8 9" key="1">
    <citation type="submission" date="2019-03" db="EMBL/GenBank/DDBJ databases">
        <title>Genomic Encyclopedia of Type Strains, Phase III (KMG-III): the genomes of soil and plant-associated and newly described type strains.</title>
        <authorList>
            <person name="Whitman W."/>
        </authorList>
    </citation>
    <scope>NUCLEOTIDE SEQUENCE [LARGE SCALE GENOMIC DNA]</scope>
    <source>
        <strain evidence="8 9">CGMCC 1.10957</strain>
    </source>
</reference>
<dbReference type="Gene3D" id="1.25.40.10">
    <property type="entry name" value="Tetratricopeptide repeat domain"/>
    <property type="match status" value="1"/>
</dbReference>
<organism evidence="8 9">
    <name type="scientific">Meridianimaribacter flavus</name>
    <dbReference type="NCBI Taxonomy" id="571115"/>
    <lineage>
        <taxon>Bacteria</taxon>
        <taxon>Pseudomonadati</taxon>
        <taxon>Bacteroidota</taxon>
        <taxon>Flavobacteriia</taxon>
        <taxon>Flavobacteriales</taxon>
        <taxon>Flavobacteriaceae</taxon>
        <taxon>Meridianimaribacter</taxon>
    </lineage>
</organism>
<dbReference type="SUPFAM" id="SSF48452">
    <property type="entry name" value="TPR-like"/>
    <property type="match status" value="1"/>
</dbReference>
<comment type="similarity">
    <text evidence="2">Belongs to the SusD family.</text>
</comment>
<sequence length="633" mass="69907">MKNIIKQLICIVAISSAMVSCHDDLDQLPTDPDIFSELDVFANATEAQSALAKLYASLALTGQDGPAGNPDISEIDEGFSQYSRMLFNLNELTTDHAVVGWGDPGLPDLHGQYWSASNDFTGAMYLRLAQEVSFCNSFIQNASNLSDDVVQTYIAEARFLRAFAYYNLADFYGNVPVLTEISTTLPTQNTREEVFNFIEEELLAIQDLLPESNEYGRVDKVAAWALLSKLYLNAEVWTGVPRYNDCVTFSNNVINSSYTINMNDANGNGTAYDELFLADNDTNGAQNEFIFTLNFDGLQSQTYGGTTFLVHAAIGGSMDPTAYGVNGGWGGLRVTKNLVNKFETGEIDIDNLNGSLGGTLSDWGLVGDATENSWDGPDMEMFETATNQYALYANLTSGELKFRFNEDWGQNYGDNDTDGTLEPGGANIPIAADGTYLITMDLDGLTYSITEIVPSGDMRGMFYTDGQELEIESIPPFSNGYATTKFKNIDSSGSQGNDSSGEFVDTDIPVIRLAEIYLNYAEAVIRRDGAADQQSVNLINELRERAYGNSSGNISIGDLDEDFILDERSRELYWEGQRRTDLIRYDYFTTSDYLWPWKGNQPNGVSTSSFRNVFPIPSNTILTNPNLQQNEGY</sequence>
<dbReference type="Pfam" id="PF07980">
    <property type="entry name" value="SusD_RagB"/>
    <property type="match status" value="1"/>
</dbReference>
<evidence type="ECO:0000313" key="9">
    <source>
        <dbReference type="Proteomes" id="UP000294930"/>
    </source>
</evidence>
<proteinExistence type="inferred from homology"/>
<evidence type="ECO:0000256" key="5">
    <source>
        <dbReference type="ARBA" id="ARBA00023237"/>
    </source>
</evidence>
<keyword evidence="9" id="KW-1185">Reference proteome</keyword>
<evidence type="ECO:0000256" key="4">
    <source>
        <dbReference type="ARBA" id="ARBA00023136"/>
    </source>
</evidence>